<dbReference type="RefSeq" id="WP_188459106.1">
    <property type="nucleotide sequence ID" value="NZ_BMGM01000009.1"/>
</dbReference>
<gene>
    <name evidence="2" type="ORF">GCM10010832_21260</name>
</gene>
<keyword evidence="1" id="KW-0812">Transmembrane</keyword>
<accession>A0ABQ1SKD3</accession>
<dbReference type="Pfam" id="PF14362">
    <property type="entry name" value="DUF4407"/>
    <property type="match status" value="1"/>
</dbReference>
<feature type="transmembrane region" description="Helical" evidence="1">
    <location>
        <begin position="30"/>
        <end position="55"/>
    </location>
</feature>
<dbReference type="EMBL" id="BMGM01000009">
    <property type="protein sequence ID" value="GGE40928.1"/>
    <property type="molecule type" value="Genomic_DNA"/>
</dbReference>
<keyword evidence="1" id="KW-0472">Membrane</keyword>
<evidence type="ECO:0000256" key="1">
    <source>
        <dbReference type="SAM" id="Phobius"/>
    </source>
</evidence>
<dbReference type="InterPro" id="IPR025519">
    <property type="entry name" value="DUF4407"/>
</dbReference>
<evidence type="ECO:0008006" key="4">
    <source>
        <dbReference type="Google" id="ProtNLM"/>
    </source>
</evidence>
<keyword evidence="3" id="KW-1185">Reference proteome</keyword>
<comment type="caution">
    <text evidence="2">The sequence shown here is derived from an EMBL/GenBank/DDBJ whole genome shotgun (WGS) entry which is preliminary data.</text>
</comment>
<organism evidence="2 3">
    <name type="scientific">Psychroflexus planctonicus</name>
    <dbReference type="NCBI Taxonomy" id="1526575"/>
    <lineage>
        <taxon>Bacteria</taxon>
        <taxon>Pseudomonadati</taxon>
        <taxon>Bacteroidota</taxon>
        <taxon>Flavobacteriia</taxon>
        <taxon>Flavobacteriales</taxon>
        <taxon>Flavobacteriaceae</taxon>
        <taxon>Psychroflexus</taxon>
    </lineage>
</organism>
<reference evidence="3" key="1">
    <citation type="journal article" date="2019" name="Int. J. Syst. Evol. Microbiol.">
        <title>The Global Catalogue of Microorganisms (GCM) 10K type strain sequencing project: providing services to taxonomists for standard genome sequencing and annotation.</title>
        <authorList>
            <consortium name="The Broad Institute Genomics Platform"/>
            <consortium name="The Broad Institute Genome Sequencing Center for Infectious Disease"/>
            <person name="Wu L."/>
            <person name="Ma J."/>
        </authorList>
    </citation>
    <scope>NUCLEOTIDE SEQUENCE [LARGE SCALE GENOMIC DNA]</scope>
    <source>
        <strain evidence="3">CGMCC 1.12931</strain>
    </source>
</reference>
<feature type="transmembrane region" description="Helical" evidence="1">
    <location>
        <begin position="61"/>
        <end position="81"/>
    </location>
</feature>
<keyword evidence="1" id="KW-1133">Transmembrane helix</keyword>
<evidence type="ECO:0000313" key="2">
    <source>
        <dbReference type="EMBL" id="GGE40928.1"/>
    </source>
</evidence>
<protein>
    <recommendedName>
        <fullName evidence="4">DUF4407 domain-containing protein</fullName>
    </recommendedName>
</protein>
<dbReference type="Proteomes" id="UP000599179">
    <property type="component" value="Unassembled WGS sequence"/>
</dbReference>
<evidence type="ECO:0000313" key="3">
    <source>
        <dbReference type="Proteomes" id="UP000599179"/>
    </source>
</evidence>
<sequence>MSVFKNFLLFSSGVTVDLIKQCPRFEVNKYMSIGMTIVFTTILSILSSYFAFYLIFDSETIAIPLSFLWGAIIFNLDRYIISSMRMGNSKWQQFLKSIPRILVAVIIATVISKPLELKIFDLEINNFLNQQKADLAYNIEKKYDAELIDIEEKKHNFRTEYKNMLSLRDKYYEEYKCECNGTCGTNVKGYGQECNDRKKRYNVYVADLEEEKKRMDSTINLLSKRELEIKDLIINEKKLTIPQRYGFIDKLKALKNIDRMSSIFIFSLFIFIETAPLLTKLLSDKGPYDNLILQHEIKFESEYRKKLDIYNNERLKNKRINDLESDLEIKSKETAMRNLIKNEAYEQYNKMRELIDAKDYKTNGN</sequence>
<proteinExistence type="predicted"/>
<name>A0ABQ1SKD3_9FLAO</name>